<dbReference type="InterPro" id="IPR001245">
    <property type="entry name" value="Ser-Thr/Tyr_kinase_cat_dom"/>
</dbReference>
<keyword evidence="2" id="KW-0808">Transferase</keyword>
<evidence type="ECO:0000256" key="6">
    <source>
        <dbReference type="ARBA" id="ARBA00023180"/>
    </source>
</evidence>
<evidence type="ECO:0000259" key="10">
    <source>
        <dbReference type="PROSITE" id="PS50927"/>
    </source>
</evidence>
<dbReference type="InterPro" id="IPR011009">
    <property type="entry name" value="Kinase-like_dom_sf"/>
</dbReference>
<feature type="domain" description="Protein kinase" evidence="9">
    <location>
        <begin position="543"/>
        <end position="800"/>
    </location>
</feature>
<keyword evidence="12" id="KW-1185">Reference proteome</keyword>
<evidence type="ECO:0000313" key="11">
    <source>
        <dbReference type="EMBL" id="KAK6917719.1"/>
    </source>
</evidence>
<keyword evidence="1" id="KW-0245">EGF-like domain</keyword>
<dbReference type="PANTHER" id="PTHR47976">
    <property type="entry name" value="G-TYPE LECTIN S-RECEPTOR-LIKE SERINE/THREONINE-PROTEIN KINASE SD2-5"/>
    <property type="match status" value="1"/>
</dbReference>
<dbReference type="InterPro" id="IPR001480">
    <property type="entry name" value="Bulb-type_lectin_dom"/>
</dbReference>
<dbReference type="PANTHER" id="PTHR47976:SF30">
    <property type="entry name" value="RECEPTOR-LIKE SERINE_THREONINE-PROTEIN KINASE"/>
    <property type="match status" value="1"/>
</dbReference>
<dbReference type="Gene3D" id="2.90.10.10">
    <property type="entry name" value="Bulb-type lectin domain"/>
    <property type="match status" value="1"/>
</dbReference>
<organism evidence="11 12">
    <name type="scientific">Dillenia turbinata</name>
    <dbReference type="NCBI Taxonomy" id="194707"/>
    <lineage>
        <taxon>Eukaryota</taxon>
        <taxon>Viridiplantae</taxon>
        <taxon>Streptophyta</taxon>
        <taxon>Embryophyta</taxon>
        <taxon>Tracheophyta</taxon>
        <taxon>Spermatophyta</taxon>
        <taxon>Magnoliopsida</taxon>
        <taxon>eudicotyledons</taxon>
        <taxon>Gunneridae</taxon>
        <taxon>Pentapetalae</taxon>
        <taxon>Dilleniales</taxon>
        <taxon>Dilleniaceae</taxon>
        <taxon>Dillenia</taxon>
    </lineage>
</organism>
<dbReference type="Gene3D" id="1.10.510.10">
    <property type="entry name" value="Transferase(Phosphotransferase) domain 1"/>
    <property type="match status" value="2"/>
</dbReference>
<feature type="binding site" evidence="7">
    <location>
        <position position="571"/>
    </location>
    <ligand>
        <name>ATP</name>
        <dbReference type="ChEBI" id="CHEBI:30616"/>
    </ligand>
</feature>
<dbReference type="InterPro" id="IPR017441">
    <property type="entry name" value="Protein_kinase_ATP_BS"/>
</dbReference>
<feature type="transmembrane region" description="Helical" evidence="8">
    <location>
        <begin position="487"/>
        <end position="509"/>
    </location>
</feature>
<evidence type="ECO:0000259" key="9">
    <source>
        <dbReference type="PROSITE" id="PS50011"/>
    </source>
</evidence>
<dbReference type="SUPFAM" id="SSF51110">
    <property type="entry name" value="alpha-D-mannose-specific plant lectins"/>
    <property type="match status" value="1"/>
</dbReference>
<protein>
    <submittedName>
        <fullName evidence="11">Serine-threonine/tyrosine-protein kinase, catalytic domain</fullName>
    </submittedName>
</protein>
<dbReference type="GO" id="GO:0005524">
    <property type="term" value="F:ATP binding"/>
    <property type="evidence" value="ECO:0007669"/>
    <property type="project" value="UniProtKB-UniRule"/>
</dbReference>
<keyword evidence="8" id="KW-1133">Transmembrane helix</keyword>
<dbReference type="PROSITE" id="PS50011">
    <property type="entry name" value="PROTEIN_KINASE_DOM"/>
    <property type="match status" value="2"/>
</dbReference>
<proteinExistence type="predicted"/>
<dbReference type="InterPro" id="IPR051343">
    <property type="entry name" value="G-type_lectin_kinases/EP1-like"/>
</dbReference>
<keyword evidence="8" id="KW-0812">Transmembrane</keyword>
<name>A0AAN8URF4_9MAGN</name>
<dbReference type="SUPFAM" id="SSF56112">
    <property type="entry name" value="Protein kinase-like (PK-like)"/>
    <property type="match status" value="2"/>
</dbReference>
<dbReference type="InterPro" id="IPR000719">
    <property type="entry name" value="Prot_kinase_dom"/>
</dbReference>
<dbReference type="InterPro" id="IPR036426">
    <property type="entry name" value="Bulb-type_lectin_dom_sf"/>
</dbReference>
<evidence type="ECO:0000256" key="3">
    <source>
        <dbReference type="ARBA" id="ARBA00022729"/>
    </source>
</evidence>
<feature type="domain" description="Protein kinase" evidence="9">
    <location>
        <begin position="1"/>
        <end position="119"/>
    </location>
</feature>
<sequence>MTDVRGTFGCLAPEWLHSRSSVKADIYSFGIVLLEVVSGKRNLDYSRPDSDAHLFSILQNKALEDQLVNRVDSQSQGMQQNSEEAVRMMNIGTWCTNSDSTKRPPMSQVVKVLEGDVVLKPDIFYSFPATESAIPLSCKMSGYASLEPSGYSLQNKTSAILKVQFAQPSKFIFPANMSTTWINNVESIPSSKHFEDGSTARFILLQQANPVITLIKTLALDVAFIAVHRQIVHIPSQVAWSANGDRPIRENATLEFTQARDLILADADSTVVWSANTSGRSVYYIELEISGNWIVYSQSSDQGISNSNSSSGLFYVSLDSGSLVAFVDGERPTRYLSWSSCQEGNYLLSYISFQLEEIAFYCESRNDTHVSKLQIPKPDGSFGFVRLDSGRGLRIYGWENSTGRKVMHSFTDSNECQVPLNAFQNLTSKETCLQACLERDSCKAAFLKYGNAILEGFCYLPTEVLSIIGALPYTEPEPAASQSQKHVFLVIAVTLAILTTILAVSLFLLQKRKMQKRKNLECPGQAPEVLVRFSYGELCIATKNFSEKLGSGGYGRVFKGMLKDGTVVAVKRLDGIGQGTKEFLAEVDSIGNLHHINLVKLIGFCVEKSHNILLYENMSNSSLDKGLFDENKSPNLDWKTRKQIVLDIAKALAYLHEDYMVDSRSQDMQQNSEEAVRMMKIGMWSANGDSTQRPSMSQAVKVLEGDVGFDPHMVSDDPDTVSAFPLCSNMSGYVSSEPSGYSTQCISPKDPTPDWVSLELSSSFGPKPGHDPALGSPAMFRATSSSFNVVRVAGPGDIGS</sequence>
<keyword evidence="11" id="KW-0418">Kinase</keyword>
<evidence type="ECO:0000256" key="8">
    <source>
        <dbReference type="SAM" id="Phobius"/>
    </source>
</evidence>
<evidence type="ECO:0000313" key="12">
    <source>
        <dbReference type="Proteomes" id="UP001370490"/>
    </source>
</evidence>
<dbReference type="PROSITE" id="PS50927">
    <property type="entry name" value="BULB_LECTIN"/>
    <property type="match status" value="1"/>
</dbReference>
<dbReference type="Gene3D" id="3.30.200.20">
    <property type="entry name" value="Phosphorylase Kinase, domain 1"/>
    <property type="match status" value="1"/>
</dbReference>
<dbReference type="Proteomes" id="UP001370490">
    <property type="component" value="Unassembled WGS sequence"/>
</dbReference>
<accession>A0AAN8URF4</accession>
<dbReference type="FunFam" id="3.30.200.20:FF:000178">
    <property type="entry name" value="serine/threonine-protein kinase PBS1-like"/>
    <property type="match status" value="1"/>
</dbReference>
<keyword evidence="3" id="KW-0732">Signal</keyword>
<dbReference type="AlphaFoldDB" id="A0AAN8URF4"/>
<comment type="caution">
    <text evidence="11">The sequence shown here is derived from an EMBL/GenBank/DDBJ whole genome shotgun (WGS) entry which is preliminary data.</text>
</comment>
<keyword evidence="4 7" id="KW-0547">Nucleotide-binding</keyword>
<evidence type="ECO:0000256" key="5">
    <source>
        <dbReference type="ARBA" id="ARBA00022840"/>
    </source>
</evidence>
<keyword evidence="5 7" id="KW-0067">ATP-binding</keyword>
<reference evidence="11 12" key="1">
    <citation type="submission" date="2023-12" db="EMBL/GenBank/DDBJ databases">
        <title>A high-quality genome assembly for Dillenia turbinata (Dilleniales).</title>
        <authorList>
            <person name="Chanderbali A."/>
        </authorList>
    </citation>
    <scope>NUCLEOTIDE SEQUENCE [LARGE SCALE GENOMIC DNA]</scope>
    <source>
        <strain evidence="11">LSX21</strain>
        <tissue evidence="11">Leaf</tissue>
    </source>
</reference>
<dbReference type="Pfam" id="PF07714">
    <property type="entry name" value="PK_Tyr_Ser-Thr"/>
    <property type="match status" value="2"/>
</dbReference>
<dbReference type="PROSITE" id="PS00107">
    <property type="entry name" value="PROTEIN_KINASE_ATP"/>
    <property type="match status" value="1"/>
</dbReference>
<evidence type="ECO:0000256" key="2">
    <source>
        <dbReference type="ARBA" id="ARBA00022679"/>
    </source>
</evidence>
<evidence type="ECO:0000256" key="7">
    <source>
        <dbReference type="PROSITE-ProRule" id="PRU10141"/>
    </source>
</evidence>
<keyword evidence="6" id="KW-0325">Glycoprotein</keyword>
<dbReference type="GO" id="GO:0004672">
    <property type="term" value="F:protein kinase activity"/>
    <property type="evidence" value="ECO:0007669"/>
    <property type="project" value="InterPro"/>
</dbReference>
<keyword evidence="8" id="KW-0472">Membrane</keyword>
<feature type="domain" description="Bulb-type lectin" evidence="10">
    <location>
        <begin position="179"/>
        <end position="308"/>
    </location>
</feature>
<gene>
    <name evidence="11" type="ORF">RJ641_018470</name>
</gene>
<evidence type="ECO:0000256" key="1">
    <source>
        <dbReference type="ARBA" id="ARBA00022536"/>
    </source>
</evidence>
<evidence type="ECO:0000256" key="4">
    <source>
        <dbReference type="ARBA" id="ARBA00022741"/>
    </source>
</evidence>
<dbReference type="EMBL" id="JBAMMX010000023">
    <property type="protein sequence ID" value="KAK6917719.1"/>
    <property type="molecule type" value="Genomic_DNA"/>
</dbReference>